<gene>
    <name evidence="2" type="ORF">AB3X52_06055</name>
</gene>
<protein>
    <submittedName>
        <fullName evidence="2">LuxR C-terminal-related transcriptional regulator</fullName>
    </submittedName>
</protein>
<dbReference type="SMART" id="SM00421">
    <property type="entry name" value="HTH_LUXR"/>
    <property type="match status" value="1"/>
</dbReference>
<dbReference type="Gene3D" id="1.10.10.10">
    <property type="entry name" value="Winged helix-like DNA-binding domain superfamily/Winged helix DNA-binding domain"/>
    <property type="match status" value="1"/>
</dbReference>
<dbReference type="RefSeq" id="WP_367992312.1">
    <property type="nucleotide sequence ID" value="NZ_JBFPJR010000008.1"/>
</dbReference>
<sequence length="330" mass="36075">MESSRSETLMTTLGFRPETGRLYDRMLPLAGRPVDEVASSLATSVERLRRDLEPLAEFDIVSLADGTLTVLNQTEVVARMLAITAERASVAHDRLLNISKAMPYVAGTVARAAAAQPADEQPLDGELFSSRYMPETLEALVGGSTGDLLWLRPDQWAMPWEDHTTAMVAEAIANGRRCRAIYPVRAMAEAPVAMAARARAGEEIRLLADVPTRLLVIGSTHAIIPEPLGNTSSPRIMVRQRGIVEALTLLFERLWAAGTPVADFERARHGAAQRSFLLEQLASGAQDEQIARRLGISLRTVRRRVAELMTELGATSRFQAGAEAARRGWL</sequence>
<evidence type="ECO:0000313" key="2">
    <source>
        <dbReference type="EMBL" id="MEX0427178.1"/>
    </source>
</evidence>
<dbReference type="EMBL" id="JBFPJR010000008">
    <property type="protein sequence ID" value="MEX0427178.1"/>
    <property type="molecule type" value="Genomic_DNA"/>
</dbReference>
<dbReference type="CDD" id="cd06170">
    <property type="entry name" value="LuxR_C_like"/>
    <property type="match status" value="1"/>
</dbReference>
<proteinExistence type="predicted"/>
<dbReference type="InterPro" id="IPR000792">
    <property type="entry name" value="Tscrpt_reg_LuxR_C"/>
</dbReference>
<dbReference type="Pfam" id="PF00196">
    <property type="entry name" value="GerE"/>
    <property type="match status" value="1"/>
</dbReference>
<comment type="caution">
    <text evidence="2">The sequence shown here is derived from an EMBL/GenBank/DDBJ whole genome shotgun (WGS) entry which is preliminary data.</text>
</comment>
<name>A0ABV3SW67_9ACTN</name>
<dbReference type="SUPFAM" id="SSF46894">
    <property type="entry name" value="C-terminal effector domain of the bipartite response regulators"/>
    <property type="match status" value="1"/>
</dbReference>
<accession>A0ABV3SW67</accession>
<evidence type="ECO:0000313" key="3">
    <source>
        <dbReference type="Proteomes" id="UP001556631"/>
    </source>
</evidence>
<dbReference type="InterPro" id="IPR016032">
    <property type="entry name" value="Sig_transdc_resp-reg_C-effctor"/>
</dbReference>
<organism evidence="2 3">
    <name type="scientific">Nocardioides eburneus</name>
    <dbReference type="NCBI Taxonomy" id="3231482"/>
    <lineage>
        <taxon>Bacteria</taxon>
        <taxon>Bacillati</taxon>
        <taxon>Actinomycetota</taxon>
        <taxon>Actinomycetes</taxon>
        <taxon>Propionibacteriales</taxon>
        <taxon>Nocardioidaceae</taxon>
        <taxon>Nocardioides</taxon>
    </lineage>
</organism>
<reference evidence="2 3" key="1">
    <citation type="submission" date="2024-07" db="EMBL/GenBank/DDBJ databases">
        <authorList>
            <person name="Lee S."/>
            <person name="Kang M."/>
        </authorList>
    </citation>
    <scope>NUCLEOTIDE SEQUENCE [LARGE SCALE GENOMIC DNA]</scope>
    <source>
        <strain evidence="2 3">DS6</strain>
    </source>
</reference>
<dbReference type="PROSITE" id="PS50043">
    <property type="entry name" value="HTH_LUXR_2"/>
    <property type="match status" value="1"/>
</dbReference>
<evidence type="ECO:0000259" key="1">
    <source>
        <dbReference type="PROSITE" id="PS50043"/>
    </source>
</evidence>
<keyword evidence="3" id="KW-1185">Reference proteome</keyword>
<feature type="domain" description="HTH luxR-type" evidence="1">
    <location>
        <begin position="269"/>
        <end position="328"/>
    </location>
</feature>
<dbReference type="InterPro" id="IPR036388">
    <property type="entry name" value="WH-like_DNA-bd_sf"/>
</dbReference>
<dbReference type="Proteomes" id="UP001556631">
    <property type="component" value="Unassembled WGS sequence"/>
</dbReference>